<name>B5HI22_STRE2</name>
<keyword evidence="3" id="KW-1185">Reference proteome</keyword>
<proteinExistence type="predicted"/>
<dbReference type="EMBL" id="CM000950">
    <property type="protein sequence ID" value="EDY66483.1"/>
    <property type="molecule type" value="Genomic_DNA"/>
</dbReference>
<accession>B5HI22</accession>
<evidence type="ECO:0000313" key="2">
    <source>
        <dbReference type="EMBL" id="EDY66483.1"/>
    </source>
</evidence>
<reference evidence="3" key="2">
    <citation type="submission" date="2009-10" db="EMBL/GenBank/DDBJ databases">
        <title>The genome sequence of Streptomyces pristinaespiralis strain ATCC 25486.</title>
        <authorList>
            <consortium name="The Broad Institute Genome Sequencing Platform"/>
            <consortium name="Broad Institute Microbial Sequencing Center"/>
            <person name="Fischbach M."/>
            <person name="Godfrey P."/>
            <person name="Ward D."/>
            <person name="Young S."/>
            <person name="Zeng Q."/>
            <person name="Koehrsen M."/>
            <person name="Alvarado L."/>
            <person name="Berlin A.M."/>
            <person name="Bochicchio J."/>
            <person name="Borenstein D."/>
            <person name="Chapman S.B."/>
            <person name="Chen Z."/>
            <person name="Engels R."/>
            <person name="Freedman E."/>
            <person name="Gellesch M."/>
            <person name="Goldberg J."/>
            <person name="Griggs A."/>
            <person name="Gujja S."/>
            <person name="Heilman E.R."/>
            <person name="Heiman D.I."/>
            <person name="Hepburn T.A."/>
            <person name="Howarth C."/>
            <person name="Jen D."/>
            <person name="Larson L."/>
            <person name="Lewis B."/>
            <person name="Mehta T."/>
            <person name="Park D."/>
            <person name="Pearson M."/>
            <person name="Richards J."/>
            <person name="Roberts A."/>
            <person name="Saif S."/>
            <person name="Shea T.D."/>
            <person name="Shenoy N."/>
            <person name="Sisk P."/>
            <person name="Stolte C."/>
            <person name="Sykes S.N."/>
            <person name="Thomson T."/>
            <person name="Walk T."/>
            <person name="White J."/>
            <person name="Yandava C."/>
            <person name="Straight P."/>
            <person name="Clardy J."/>
            <person name="Hung D."/>
            <person name="Kolter R."/>
            <person name="Mekalanos J."/>
            <person name="Walker S."/>
            <person name="Walsh C.T."/>
            <person name="Wieland-Brown L.C."/>
            <person name="Haas B."/>
            <person name="Nusbaum C."/>
            <person name="Birren B."/>
        </authorList>
    </citation>
    <scope>NUCLEOTIDE SEQUENCE [LARGE SCALE GENOMIC DNA]</scope>
    <source>
        <strain evidence="3">ATCC 25486 / DSM 40338 / CBS 914.69 / JCM 4507 / NBRC 13074 / NRRL 2958 / 5647</strain>
    </source>
</reference>
<dbReference type="AlphaFoldDB" id="B5HI22"/>
<evidence type="ECO:0008006" key="4">
    <source>
        <dbReference type="Google" id="ProtNLM"/>
    </source>
</evidence>
<sequence length="198" mass="20075">MTRVRGPRIAMITDCGLPRTRSTAEEPRRGPDTAPLEEDMRIARTGLKAAVIVGALVLSAPAAAAADGDIEISPRNAPGATVTVTTTACGEETYGKGESEAGGQFHLFEGDRKGVLVGEFQVPEDAAPGTDTVTLKCPPRTKVTGTHRIGDRPSGGVEAGFGDATGKSAQLALGGLLLAGAVAGGAVRTRRGSGAART</sequence>
<organism evidence="2 3">
    <name type="scientific">Streptomyces pristinaespiralis (strain ATCC 25486 / DSM 40338 / CBS 914.69 / JCM 4507 / KCC S-0507 / NBRC 13074 / NRRL 2958 / 5647)</name>
    <dbReference type="NCBI Taxonomy" id="457429"/>
    <lineage>
        <taxon>Bacteria</taxon>
        <taxon>Bacillati</taxon>
        <taxon>Actinomycetota</taxon>
        <taxon>Actinomycetes</taxon>
        <taxon>Kitasatosporales</taxon>
        <taxon>Streptomycetaceae</taxon>
        <taxon>Streptomyces</taxon>
    </lineage>
</organism>
<dbReference type="eggNOG" id="ENOG50325YP">
    <property type="taxonomic scope" value="Bacteria"/>
</dbReference>
<dbReference type="Proteomes" id="UP000002805">
    <property type="component" value="Chromosome"/>
</dbReference>
<feature type="compositionally biased region" description="Basic and acidic residues" evidence="1">
    <location>
        <begin position="22"/>
        <end position="31"/>
    </location>
</feature>
<gene>
    <name evidence="2" type="ORF">SSDG_04813</name>
</gene>
<evidence type="ECO:0000256" key="1">
    <source>
        <dbReference type="SAM" id="MobiDB-lite"/>
    </source>
</evidence>
<dbReference type="HOGENOM" id="CLU_127703_0_0_11"/>
<feature type="region of interest" description="Disordered" evidence="1">
    <location>
        <begin position="15"/>
        <end position="38"/>
    </location>
</feature>
<evidence type="ECO:0000313" key="3">
    <source>
        <dbReference type="Proteomes" id="UP000002805"/>
    </source>
</evidence>
<reference evidence="3" key="1">
    <citation type="submission" date="2008-02" db="EMBL/GenBank/DDBJ databases">
        <authorList>
            <consortium name="The Broad Institute Genome Sequencing Platform"/>
            <person name="Fischbach M."/>
            <person name="Ward D."/>
            <person name="Young S."/>
            <person name="Jaffe D."/>
            <person name="Gnerre S."/>
            <person name="Berlin A."/>
            <person name="Heiman D."/>
            <person name="Hepburn T."/>
            <person name="Sykes S."/>
            <person name="Alvarado L."/>
            <person name="Kodira C.D."/>
            <person name="Straight P."/>
            <person name="Clardy J."/>
            <person name="Hung D."/>
            <person name="Kolter R."/>
            <person name="Mekalanos J."/>
            <person name="Walker S."/>
            <person name="Walsh C.T."/>
            <person name="Lander E."/>
            <person name="Galagan J."/>
            <person name="Nusbaum C."/>
            <person name="Birren B."/>
        </authorList>
    </citation>
    <scope>NUCLEOTIDE SEQUENCE [LARGE SCALE GENOMIC DNA]</scope>
    <source>
        <strain evidence="3">ATCC 25486 / DSM 40338 / CBS 914.69 / JCM 4507 / NBRC 13074 / NRRL 2958 / 5647</strain>
    </source>
</reference>
<protein>
    <recommendedName>
        <fullName evidence="4">Sortase</fullName>
    </recommendedName>
</protein>